<reference evidence="2" key="1">
    <citation type="submission" date="2017-10" db="EMBL/GenBank/DDBJ databases">
        <title>Campylobacter species from seals.</title>
        <authorList>
            <person name="Gilbert M.J."/>
            <person name="Zomer A.L."/>
            <person name="Timmerman A.J."/>
            <person name="Duim B."/>
            <person name="Wagenaar J.A."/>
        </authorList>
    </citation>
    <scope>NUCLEOTIDE SEQUENCE [LARGE SCALE GENOMIC DNA]</scope>
    <source>
        <strain evidence="2">17S00004-5</strain>
    </source>
</reference>
<evidence type="ECO:0000313" key="2">
    <source>
        <dbReference type="Proteomes" id="UP000240535"/>
    </source>
</evidence>
<evidence type="ECO:0000313" key="1">
    <source>
        <dbReference type="EMBL" id="PSM51878.1"/>
    </source>
</evidence>
<dbReference type="RefSeq" id="WP_106871228.1">
    <property type="nucleotide sequence ID" value="NZ_CP053841.1"/>
</dbReference>
<name>A0A2P8R063_9BACT</name>
<dbReference type="AlphaFoldDB" id="A0A2P8R063"/>
<accession>A0A2P8R063</accession>
<comment type="caution">
    <text evidence="1">The sequence shown here is derived from an EMBL/GenBank/DDBJ whole genome shotgun (WGS) entry which is preliminary data.</text>
</comment>
<organism evidence="1 2">
    <name type="scientific">Campylobacter blaseri</name>
    <dbReference type="NCBI Taxonomy" id="2042961"/>
    <lineage>
        <taxon>Bacteria</taxon>
        <taxon>Pseudomonadati</taxon>
        <taxon>Campylobacterota</taxon>
        <taxon>Epsilonproteobacteria</taxon>
        <taxon>Campylobacterales</taxon>
        <taxon>Campylobacteraceae</taxon>
        <taxon>Campylobacter</taxon>
    </lineage>
</organism>
<protein>
    <submittedName>
        <fullName evidence="1">Uncharacterized protein</fullName>
    </submittedName>
</protein>
<dbReference type="EMBL" id="PDHH01000004">
    <property type="protein sequence ID" value="PSM51878.1"/>
    <property type="molecule type" value="Genomic_DNA"/>
</dbReference>
<gene>
    <name evidence="1" type="ORF">CQ405_04750</name>
</gene>
<keyword evidence="2" id="KW-1185">Reference proteome</keyword>
<proteinExistence type="predicted"/>
<sequence>MRKSILFLMLIISFNFGSNYDTSISLERQNYNEEDINSLYNSFCHITKELEQDKNEWIKEKENCKDQNCIKQIYLSRIKELNTSLQNLNTFPIKLLNHIKDMQKYKICRKYPCKIPTFEEKNFVCKKGYRYTKEQIKSMENFWNDFFKFKDISIKDFLINKEKYNSEKVKKILGKCWNFELDRDVRKYLKTNEQPAEYEITKDRYKYVSIAELYLKGKKFLYIKPVSLISLEFDKKYKRDIGHYYLIDKEFCKKRNLDTNLIKALLNNTENIRLSNDSRSGDYIAIYKNNYYLLELEYFSSGGKGIAIYDLWHDTSSVVNMDLKNPLINSELSSIECSLKYEKSCH</sequence>
<dbReference type="Proteomes" id="UP000240535">
    <property type="component" value="Unassembled WGS sequence"/>
</dbReference>